<proteinExistence type="inferred from homology"/>
<evidence type="ECO:0000256" key="2">
    <source>
        <dbReference type="ARBA" id="ARBA00004878"/>
    </source>
</evidence>
<evidence type="ECO:0000256" key="7">
    <source>
        <dbReference type="ARBA" id="ARBA00023239"/>
    </source>
</evidence>
<evidence type="ECO:0000256" key="8">
    <source>
        <dbReference type="ARBA" id="ARBA00023270"/>
    </source>
</evidence>
<dbReference type="InterPro" id="IPR013785">
    <property type="entry name" value="Aldolase_TIM"/>
</dbReference>
<dbReference type="SMART" id="SM01130">
    <property type="entry name" value="DHDPS"/>
    <property type="match status" value="1"/>
</dbReference>
<evidence type="ECO:0000256" key="1">
    <source>
        <dbReference type="ARBA" id="ARBA00004496"/>
    </source>
</evidence>
<comment type="caution">
    <text evidence="11">The sequence shown here is derived from an EMBL/GenBank/DDBJ whole genome shotgun (WGS) entry which is preliminary data.</text>
</comment>
<comment type="similarity">
    <text evidence="3">Belongs to the DapA family. NanA subfamily.</text>
</comment>
<evidence type="ECO:0000256" key="9">
    <source>
        <dbReference type="ARBA" id="ARBA00023277"/>
    </source>
</evidence>
<comment type="pathway">
    <text evidence="2">Amino-sugar metabolism; N-acetylneuraminate degradation.</text>
</comment>
<evidence type="ECO:0000313" key="12">
    <source>
        <dbReference type="Proteomes" id="UP001497623"/>
    </source>
</evidence>
<evidence type="ECO:0000256" key="6">
    <source>
        <dbReference type="ARBA" id="ARBA00022490"/>
    </source>
</evidence>
<organism evidence="11 12">
    <name type="scientific">Meganyctiphanes norvegica</name>
    <name type="common">Northern krill</name>
    <name type="synonym">Thysanopoda norvegica</name>
    <dbReference type="NCBI Taxonomy" id="48144"/>
    <lineage>
        <taxon>Eukaryota</taxon>
        <taxon>Metazoa</taxon>
        <taxon>Ecdysozoa</taxon>
        <taxon>Arthropoda</taxon>
        <taxon>Crustacea</taxon>
        <taxon>Multicrustacea</taxon>
        <taxon>Malacostraca</taxon>
        <taxon>Eumalacostraca</taxon>
        <taxon>Eucarida</taxon>
        <taxon>Euphausiacea</taxon>
        <taxon>Euphausiidae</taxon>
        <taxon>Meganyctiphanes</taxon>
    </lineage>
</organism>
<gene>
    <name evidence="11" type="ORF">MNOR_LOCUS9681</name>
</gene>
<dbReference type="EC" id="4.1.3.3" evidence="5"/>
<dbReference type="PANTHER" id="PTHR12128:SF21">
    <property type="entry name" value="N-ACETYLNEURAMINATE LYASE"/>
    <property type="match status" value="1"/>
</dbReference>
<dbReference type="SUPFAM" id="SSF51569">
    <property type="entry name" value="Aldolase"/>
    <property type="match status" value="1"/>
</dbReference>
<keyword evidence="7" id="KW-0456">Lyase</keyword>
<evidence type="ECO:0000313" key="11">
    <source>
        <dbReference type="EMBL" id="CAL4075037.1"/>
    </source>
</evidence>
<evidence type="ECO:0000256" key="5">
    <source>
        <dbReference type="ARBA" id="ARBA00012911"/>
    </source>
</evidence>
<dbReference type="GO" id="GO:0005737">
    <property type="term" value="C:cytoplasm"/>
    <property type="evidence" value="ECO:0007669"/>
    <property type="project" value="UniProtKB-SubCell"/>
</dbReference>
<keyword evidence="8" id="KW-0704">Schiff base</keyword>
<sequence length="245" mass="26331">MPVVSDMTWQRLAPPLAQPGDSNCAKNLRSLAAHAEIMGCSAIAIFPCLYDKPATAQDLVDYCAEVAKAAPTTPLLYYHIPFKTGVNLLMSEFLTLGADQVPTLSGIKFTDGDVSGDGRKCLTIANGCMRIFNGFDQPLAEALSVGFEAAINVNFNFFPQMASSIFHLAAEGKRDEAQKIQEKVNGLLEVIFKPTGGFSPSIVKAAMTMLTGIDVGPARKPIKQLTQEQLQALRDGLTNSGLKLH</sequence>
<dbReference type="Pfam" id="PF00701">
    <property type="entry name" value="DHDPS"/>
    <property type="match status" value="1"/>
</dbReference>
<keyword evidence="6" id="KW-0963">Cytoplasm</keyword>
<dbReference type="Gene3D" id="3.20.20.70">
    <property type="entry name" value="Aldolase class I"/>
    <property type="match status" value="1"/>
</dbReference>
<evidence type="ECO:0000256" key="3">
    <source>
        <dbReference type="ARBA" id="ARBA00006324"/>
    </source>
</evidence>
<dbReference type="AlphaFoldDB" id="A0AAV2Q7Z2"/>
<evidence type="ECO:0000256" key="10">
    <source>
        <dbReference type="ARBA" id="ARBA00044906"/>
    </source>
</evidence>
<dbReference type="GO" id="GO:0008747">
    <property type="term" value="F:N-acetylneuraminate lyase activity"/>
    <property type="evidence" value="ECO:0007669"/>
    <property type="project" value="UniProtKB-EC"/>
</dbReference>
<dbReference type="PANTHER" id="PTHR12128">
    <property type="entry name" value="DIHYDRODIPICOLINATE SYNTHASE"/>
    <property type="match status" value="1"/>
</dbReference>
<reference evidence="11 12" key="1">
    <citation type="submission" date="2024-05" db="EMBL/GenBank/DDBJ databases">
        <authorList>
            <person name="Wallberg A."/>
        </authorList>
    </citation>
    <scope>NUCLEOTIDE SEQUENCE [LARGE SCALE GENOMIC DNA]</scope>
</reference>
<evidence type="ECO:0000256" key="4">
    <source>
        <dbReference type="ARBA" id="ARBA00011881"/>
    </source>
</evidence>
<protein>
    <recommendedName>
        <fullName evidence="5">N-acetylneuraminate lyase</fullName>
        <ecNumber evidence="5">4.1.3.3</ecNumber>
    </recommendedName>
</protein>
<name>A0AAV2Q7Z2_MEGNR</name>
<comment type="subcellular location">
    <subcellularLocation>
        <location evidence="1">Cytoplasm</location>
    </subcellularLocation>
</comment>
<keyword evidence="9" id="KW-0119">Carbohydrate metabolism</keyword>
<dbReference type="InterPro" id="IPR002220">
    <property type="entry name" value="DapA-like"/>
</dbReference>
<comment type="catalytic activity">
    <reaction evidence="10">
        <text>aceneuramate = aldehydo-N-acetyl-D-mannosamine + pyruvate</text>
        <dbReference type="Rhea" id="RHEA:23296"/>
        <dbReference type="ChEBI" id="CHEBI:15361"/>
        <dbReference type="ChEBI" id="CHEBI:17122"/>
        <dbReference type="ChEBI" id="CHEBI:173083"/>
        <dbReference type="EC" id="4.1.3.3"/>
    </reaction>
</comment>
<accession>A0AAV2Q7Z2</accession>
<dbReference type="EMBL" id="CAXKWB010004717">
    <property type="protein sequence ID" value="CAL4075037.1"/>
    <property type="molecule type" value="Genomic_DNA"/>
</dbReference>
<keyword evidence="12" id="KW-1185">Reference proteome</keyword>
<dbReference type="Proteomes" id="UP001497623">
    <property type="component" value="Unassembled WGS sequence"/>
</dbReference>
<comment type="subunit">
    <text evidence="4">Homotetramer.</text>
</comment>